<organism evidence="1 2">
    <name type="scientific">Pseudothioclava arenosa</name>
    <dbReference type="NCBI Taxonomy" id="1795308"/>
    <lineage>
        <taxon>Bacteria</taxon>
        <taxon>Pseudomonadati</taxon>
        <taxon>Pseudomonadota</taxon>
        <taxon>Alphaproteobacteria</taxon>
        <taxon>Rhodobacterales</taxon>
        <taxon>Paracoccaceae</taxon>
        <taxon>Pseudothioclava</taxon>
    </lineage>
</organism>
<dbReference type="EMBL" id="NTJD01000005">
    <property type="protein sequence ID" value="PCD76627.1"/>
    <property type="molecule type" value="Genomic_DNA"/>
</dbReference>
<dbReference type="Pfam" id="PF13692">
    <property type="entry name" value="Glyco_trans_1_4"/>
    <property type="match status" value="1"/>
</dbReference>
<dbReference type="RefSeq" id="WP_096433171.1">
    <property type="nucleotide sequence ID" value="NZ_NTJD01000005.1"/>
</dbReference>
<dbReference type="SUPFAM" id="SSF53756">
    <property type="entry name" value="UDP-Glycosyltransferase/glycogen phosphorylase"/>
    <property type="match status" value="1"/>
</dbReference>
<dbReference type="PANTHER" id="PTHR12526">
    <property type="entry name" value="GLYCOSYLTRANSFERASE"/>
    <property type="match status" value="1"/>
</dbReference>
<dbReference type="InterPro" id="IPR011990">
    <property type="entry name" value="TPR-like_helical_dom_sf"/>
</dbReference>
<name>A0A2A4CQ66_9RHOB</name>
<gene>
    <name evidence="1" type="ORF">CLN94_08510</name>
</gene>
<dbReference type="Gene3D" id="3.40.50.2000">
    <property type="entry name" value="Glycogen Phosphorylase B"/>
    <property type="match status" value="2"/>
</dbReference>
<evidence type="ECO:0000313" key="2">
    <source>
        <dbReference type="Proteomes" id="UP000243507"/>
    </source>
</evidence>
<dbReference type="AlphaFoldDB" id="A0A2A4CQ66"/>
<protein>
    <submittedName>
        <fullName evidence="1">Uncharacterized protein</fullName>
    </submittedName>
</protein>
<comment type="caution">
    <text evidence="1">The sequence shown here is derived from an EMBL/GenBank/DDBJ whole genome shotgun (WGS) entry which is preliminary data.</text>
</comment>
<dbReference type="Gene3D" id="1.25.40.10">
    <property type="entry name" value="Tetratricopeptide repeat domain"/>
    <property type="match status" value="1"/>
</dbReference>
<sequence>MAQVRSRILQLCQKGDHLLAYAALSGSPYDAENHPGLWELLARQCEAAGAGDLARRAREALLSAGTLHGGQALAHTAYLIEIGDFVSATTLIEAQFGTDPQDETARIIYGKALLGTDPAKGLRLLEGLETDDLILSLRIVDALRQNSRFQAAARRLADLAERHPGEARIATRQARVQEQQGGWAEAIQSWLKIVDEIPSQRVPGLLKVAFLQKRFENTENATESAAELLTLENPTRSASELAAQIELLDMLGQERAMLAAMHRLARESAHGTVSPALWEQIAASQVDAGRIGLVDWMAKLGLPIGVTAHALLEAARDYLPDLGRAARDIHAAAQIKSPEILLPAFKAMAPERARPVSGLGNILLVNATLAAGGAERQFVMLIRALLKSGLPADRISVALFSTAEERGHAHFLSELTALGVRIHDLDAISDTPTLRPEVQQVLALLPARIRADLLPLITLCQSERPMAIHGWQDRSSVAAGLAGLLTDIPRIVMSARNMEPAKRADPNLPMLRGLYRTLCAMPQVTLTVNSEAGARGYEDWLDLGHNQAKVIHNAIDGAAFPLLPQANDAQSAPLRILGVFRFAANKRPELWLRTIAALRAKSSRPIQARLVGSGPFLDRIIELRNELGLHDIEIAQSLSRPDEIYCEADVLLLMSRVEGTPNVVIEAQCSGLAVAACDVGGVREALHDDGLALPAEIGPDMAADQILDWLDTRALSNPEVRRAAILGKYDMASLAMLTLGLYGVVEAEGEEPDA</sequence>
<dbReference type="Proteomes" id="UP000243507">
    <property type="component" value="Unassembled WGS sequence"/>
</dbReference>
<evidence type="ECO:0000313" key="1">
    <source>
        <dbReference type="EMBL" id="PCD76627.1"/>
    </source>
</evidence>
<reference evidence="1 2" key="1">
    <citation type="submission" date="2017-09" db="EMBL/GenBank/DDBJ databases">
        <title>A multilocus sequence analysis scheme for characterization of bacteria in the genus Thioclava.</title>
        <authorList>
            <person name="Liu Y."/>
            <person name="Shao Z."/>
        </authorList>
    </citation>
    <scope>NUCLEOTIDE SEQUENCE [LARGE SCALE GENOMIC DNA]</scope>
    <source>
        <strain evidence="1 2">CAU 1312</strain>
    </source>
</reference>
<dbReference type="OrthoDB" id="9790710at2"/>
<accession>A0A2A4CQ66</accession>
<keyword evidence="2" id="KW-1185">Reference proteome</keyword>
<proteinExistence type="predicted"/>